<sequence length="287" mass="33127">MKSPRWLDRILYPFAHHTMALQAGQMHYVDEGQGEPIVFVHGTPTWSFVWRQQIKALSRTHRCIAPDHLGFGLSDKPAPDAFAYTPAAHAQNLEQLIEHLQLRDITLVIHDFGGPIGLNYALRHPQNVKRLIILNTWMWSLENEAQIMKISGFLNGGIGRFLYLNLGFSPRLLLPRGYHQKRHLSKDVHQHYLKPLSNSRSRMGTWHFAIALKASGSWFASLWEQREKLRTIPKLILWGEKDKLLPLNLLEQWQNTFPEAKVRRLEAGHFVQEEKGGEIADAIKDFI</sequence>
<dbReference type="Gene3D" id="3.40.50.1820">
    <property type="entry name" value="alpha/beta hydrolase"/>
    <property type="match status" value="1"/>
</dbReference>
<protein>
    <submittedName>
        <fullName evidence="2">Haloalkane dehalogenase</fullName>
    </submittedName>
</protein>
<dbReference type="SUPFAM" id="SSF53474">
    <property type="entry name" value="alpha/beta-Hydrolases"/>
    <property type="match status" value="1"/>
</dbReference>
<dbReference type="STRING" id="1077936.SAMN05421545_1695"/>
<dbReference type="RefSeq" id="WP_076421757.1">
    <property type="nucleotide sequence ID" value="NZ_FTNM01000002.1"/>
</dbReference>
<evidence type="ECO:0000313" key="3">
    <source>
        <dbReference type="Proteomes" id="UP000185924"/>
    </source>
</evidence>
<dbReference type="PRINTS" id="PR00412">
    <property type="entry name" value="EPOXHYDRLASE"/>
</dbReference>
<accession>A0A1N6WQ84</accession>
<dbReference type="AlphaFoldDB" id="A0A1N6WQ84"/>
<keyword evidence="3" id="KW-1185">Reference proteome</keyword>
<dbReference type="EMBL" id="FTNM01000002">
    <property type="protein sequence ID" value="SIQ92279.1"/>
    <property type="molecule type" value="Genomic_DNA"/>
</dbReference>
<evidence type="ECO:0000259" key="1">
    <source>
        <dbReference type="Pfam" id="PF00561"/>
    </source>
</evidence>
<dbReference type="PRINTS" id="PR00111">
    <property type="entry name" value="ABHYDROLASE"/>
</dbReference>
<gene>
    <name evidence="2" type="ORF">SAMN05421545_1695</name>
</gene>
<evidence type="ECO:0000313" key="2">
    <source>
        <dbReference type="EMBL" id="SIQ92279.1"/>
    </source>
</evidence>
<dbReference type="GO" id="GO:0003824">
    <property type="term" value="F:catalytic activity"/>
    <property type="evidence" value="ECO:0007669"/>
    <property type="project" value="InterPro"/>
</dbReference>
<dbReference type="PANTHER" id="PTHR43689:SF8">
    <property type="entry name" value="ALPHA_BETA-HYDROLASES SUPERFAMILY PROTEIN"/>
    <property type="match status" value="1"/>
</dbReference>
<dbReference type="Pfam" id="PF00561">
    <property type="entry name" value="Abhydrolase_1"/>
    <property type="match status" value="1"/>
</dbReference>
<dbReference type="PANTHER" id="PTHR43689">
    <property type="entry name" value="HYDROLASE"/>
    <property type="match status" value="1"/>
</dbReference>
<dbReference type="InterPro" id="IPR029058">
    <property type="entry name" value="AB_hydrolase_fold"/>
</dbReference>
<dbReference type="InterPro" id="IPR000073">
    <property type="entry name" value="AB_hydrolase_1"/>
</dbReference>
<dbReference type="Proteomes" id="UP000185924">
    <property type="component" value="Unassembled WGS sequence"/>
</dbReference>
<proteinExistence type="predicted"/>
<name>A0A1N6WQ84_9BACT</name>
<reference evidence="3" key="1">
    <citation type="submission" date="2017-01" db="EMBL/GenBank/DDBJ databases">
        <authorList>
            <person name="Varghese N."/>
            <person name="Submissions S."/>
        </authorList>
    </citation>
    <scope>NUCLEOTIDE SEQUENCE [LARGE SCALE GENOMIC DNA]</scope>
    <source>
        <strain evidence="3">DM9</strain>
    </source>
</reference>
<dbReference type="InterPro" id="IPR000639">
    <property type="entry name" value="Epox_hydrolase-like"/>
</dbReference>
<feature type="domain" description="AB hydrolase-1" evidence="1">
    <location>
        <begin position="36"/>
        <end position="275"/>
    </location>
</feature>
<organism evidence="2 3">
    <name type="scientific">Pontibacter lucknowensis</name>
    <dbReference type="NCBI Taxonomy" id="1077936"/>
    <lineage>
        <taxon>Bacteria</taxon>
        <taxon>Pseudomonadati</taxon>
        <taxon>Bacteroidota</taxon>
        <taxon>Cytophagia</taxon>
        <taxon>Cytophagales</taxon>
        <taxon>Hymenobacteraceae</taxon>
        <taxon>Pontibacter</taxon>
    </lineage>
</organism>